<dbReference type="Proteomes" id="UP000321570">
    <property type="component" value="Unassembled WGS sequence"/>
</dbReference>
<sequence>MSKHAHLLPLFSITVSLHMKSTSVLMLSCGLIQVTHIKLSLFSTQKQRTLAKYLLLCYLFSSSLP</sequence>
<dbReference type="AlphaFoldDB" id="A0A564Y740"/>
<evidence type="ECO:0000313" key="2">
    <source>
        <dbReference type="Proteomes" id="UP000321570"/>
    </source>
</evidence>
<proteinExistence type="predicted"/>
<name>A0A564Y740_HYMDI</name>
<organism evidence="1 2">
    <name type="scientific">Hymenolepis diminuta</name>
    <name type="common">Rat tapeworm</name>
    <dbReference type="NCBI Taxonomy" id="6216"/>
    <lineage>
        <taxon>Eukaryota</taxon>
        <taxon>Metazoa</taxon>
        <taxon>Spiralia</taxon>
        <taxon>Lophotrochozoa</taxon>
        <taxon>Platyhelminthes</taxon>
        <taxon>Cestoda</taxon>
        <taxon>Eucestoda</taxon>
        <taxon>Cyclophyllidea</taxon>
        <taxon>Hymenolepididae</taxon>
        <taxon>Hymenolepis</taxon>
    </lineage>
</organism>
<gene>
    <name evidence="1" type="ORF">WMSIL1_LOCUS2907</name>
</gene>
<accession>A0A564Y740</accession>
<dbReference type="EMBL" id="CABIJS010000088">
    <property type="protein sequence ID" value="VUZ42383.1"/>
    <property type="molecule type" value="Genomic_DNA"/>
</dbReference>
<evidence type="ECO:0000313" key="1">
    <source>
        <dbReference type="EMBL" id="VUZ42383.1"/>
    </source>
</evidence>
<protein>
    <submittedName>
        <fullName evidence="1">Uncharacterized protein</fullName>
    </submittedName>
</protein>
<reference evidence="1 2" key="1">
    <citation type="submission" date="2019-07" db="EMBL/GenBank/DDBJ databases">
        <authorList>
            <person name="Jastrzebski P J."/>
            <person name="Paukszto L."/>
            <person name="Jastrzebski P J."/>
        </authorList>
    </citation>
    <scope>NUCLEOTIDE SEQUENCE [LARGE SCALE GENOMIC DNA]</scope>
    <source>
        <strain evidence="1 2">WMS-il1</strain>
    </source>
</reference>
<keyword evidence="2" id="KW-1185">Reference proteome</keyword>